<name>A0ACC2CYY4_DIPCM</name>
<dbReference type="EMBL" id="CM055099">
    <property type="protein sequence ID" value="KAJ7547244.1"/>
    <property type="molecule type" value="Genomic_DNA"/>
</dbReference>
<accession>A0ACC2CYY4</accession>
<evidence type="ECO:0000313" key="1">
    <source>
        <dbReference type="EMBL" id="KAJ7547244.1"/>
    </source>
</evidence>
<reference evidence="2" key="1">
    <citation type="journal article" date="2024" name="Proc. Natl. Acad. Sci. U.S.A.">
        <title>Extraordinary preservation of gene collinearity over three hundred million years revealed in homosporous lycophytes.</title>
        <authorList>
            <person name="Li C."/>
            <person name="Wickell D."/>
            <person name="Kuo L.Y."/>
            <person name="Chen X."/>
            <person name="Nie B."/>
            <person name="Liao X."/>
            <person name="Peng D."/>
            <person name="Ji J."/>
            <person name="Jenkins J."/>
            <person name="Williams M."/>
            <person name="Shu S."/>
            <person name="Plott C."/>
            <person name="Barry K."/>
            <person name="Rajasekar S."/>
            <person name="Grimwood J."/>
            <person name="Han X."/>
            <person name="Sun S."/>
            <person name="Hou Z."/>
            <person name="He W."/>
            <person name="Dai G."/>
            <person name="Sun C."/>
            <person name="Schmutz J."/>
            <person name="Leebens-Mack J.H."/>
            <person name="Li F.W."/>
            <person name="Wang L."/>
        </authorList>
    </citation>
    <scope>NUCLEOTIDE SEQUENCE [LARGE SCALE GENOMIC DNA]</scope>
    <source>
        <strain evidence="2">cv. PW_Plant_1</strain>
    </source>
</reference>
<organism evidence="1 2">
    <name type="scientific">Diphasiastrum complanatum</name>
    <name type="common">Issler's clubmoss</name>
    <name type="synonym">Lycopodium complanatum</name>
    <dbReference type="NCBI Taxonomy" id="34168"/>
    <lineage>
        <taxon>Eukaryota</taxon>
        <taxon>Viridiplantae</taxon>
        <taxon>Streptophyta</taxon>
        <taxon>Embryophyta</taxon>
        <taxon>Tracheophyta</taxon>
        <taxon>Lycopodiopsida</taxon>
        <taxon>Lycopodiales</taxon>
        <taxon>Lycopodiaceae</taxon>
        <taxon>Lycopodioideae</taxon>
        <taxon>Diphasiastrum</taxon>
    </lineage>
</organism>
<dbReference type="Proteomes" id="UP001162992">
    <property type="component" value="Chromosome 8"/>
</dbReference>
<evidence type="ECO:0000313" key="2">
    <source>
        <dbReference type="Proteomes" id="UP001162992"/>
    </source>
</evidence>
<gene>
    <name evidence="1" type="ORF">O6H91_08G076700</name>
</gene>
<keyword evidence="2" id="KW-1185">Reference proteome</keyword>
<protein>
    <submittedName>
        <fullName evidence="1">Uncharacterized protein</fullName>
    </submittedName>
</protein>
<comment type="caution">
    <text evidence="1">The sequence shown here is derived from an EMBL/GenBank/DDBJ whole genome shotgun (WGS) entry which is preliminary data.</text>
</comment>
<proteinExistence type="predicted"/>
<sequence>MSWKGMALAYQTFIPGASFSVSWIDEGYGWKTRLRCISDTVQETSAAASWCCEIRRVATRNKIPVNSNLSMFCAPQAAAPESVWQNDTEAGGIQEAVKSNEPAFVAFLTKARTMAFKYTALARTNSCDGKNLQHFREREWFYLLQDVGNSKLPTFQKSELILQLLDIMYKSFLTVNSRHVSAAITVCLDAGSLTAAHTIVEDALARGNELAVTPHIIAKLIQSYCASNQRKHAFALLSEMLTLGLKPDVVIYNILLESEQNPEGVSLLMQEMKKLAINADERSYSAAIRCYGRAGLMDSVRQTWNAMIASAVSPSEFTFNSLIDGI</sequence>